<feature type="domain" description="Mechanosensitive ion channel MscS" evidence="8">
    <location>
        <begin position="481"/>
        <end position="545"/>
    </location>
</feature>
<feature type="transmembrane region" description="Helical" evidence="7">
    <location>
        <begin position="131"/>
        <end position="149"/>
    </location>
</feature>
<name>B8II54_METNO</name>
<dbReference type="RefSeq" id="WP_015929597.1">
    <property type="nucleotide sequence ID" value="NC_011894.1"/>
</dbReference>
<dbReference type="Proteomes" id="UP000008207">
    <property type="component" value="Chromosome"/>
</dbReference>
<dbReference type="GO" id="GO:0005886">
    <property type="term" value="C:plasma membrane"/>
    <property type="evidence" value="ECO:0007669"/>
    <property type="project" value="UniProtKB-SubCell"/>
</dbReference>
<feature type="transmembrane region" description="Helical" evidence="7">
    <location>
        <begin position="229"/>
        <end position="249"/>
    </location>
</feature>
<dbReference type="STRING" id="460265.Mnod_2973"/>
<comment type="subcellular location">
    <subcellularLocation>
        <location evidence="1">Cell membrane</location>
        <topology evidence="1">Multi-pass membrane protein</topology>
    </subcellularLocation>
</comment>
<dbReference type="InterPro" id="IPR006685">
    <property type="entry name" value="MscS_channel_2nd"/>
</dbReference>
<evidence type="ECO:0000256" key="2">
    <source>
        <dbReference type="ARBA" id="ARBA00008017"/>
    </source>
</evidence>
<feature type="transmembrane region" description="Helical" evidence="7">
    <location>
        <begin position="370"/>
        <end position="395"/>
    </location>
</feature>
<gene>
    <name evidence="9" type="ordered locus">Mnod_2973</name>
</gene>
<dbReference type="OrthoDB" id="9814206at2"/>
<evidence type="ECO:0000256" key="7">
    <source>
        <dbReference type="SAM" id="Phobius"/>
    </source>
</evidence>
<keyword evidence="5 7" id="KW-1133">Transmembrane helix</keyword>
<keyword evidence="4 7" id="KW-0812">Transmembrane</keyword>
<dbReference type="Gene3D" id="2.30.30.60">
    <property type="match status" value="1"/>
</dbReference>
<dbReference type="PANTHER" id="PTHR30460:SF0">
    <property type="entry name" value="MODERATE CONDUCTANCE MECHANOSENSITIVE CHANNEL YBIO"/>
    <property type="match status" value="1"/>
</dbReference>
<dbReference type="EMBL" id="CP001349">
    <property type="protein sequence ID" value="ACL57923.1"/>
    <property type="molecule type" value="Genomic_DNA"/>
</dbReference>
<dbReference type="GO" id="GO:0008381">
    <property type="term" value="F:mechanosensitive monoatomic ion channel activity"/>
    <property type="evidence" value="ECO:0007669"/>
    <property type="project" value="InterPro"/>
</dbReference>
<evidence type="ECO:0000256" key="4">
    <source>
        <dbReference type="ARBA" id="ARBA00022692"/>
    </source>
</evidence>
<evidence type="ECO:0000256" key="3">
    <source>
        <dbReference type="ARBA" id="ARBA00022475"/>
    </source>
</evidence>
<dbReference type="Pfam" id="PF00924">
    <property type="entry name" value="MS_channel_2nd"/>
    <property type="match status" value="1"/>
</dbReference>
<dbReference type="InterPro" id="IPR010920">
    <property type="entry name" value="LSM_dom_sf"/>
</dbReference>
<evidence type="ECO:0000313" key="10">
    <source>
        <dbReference type="Proteomes" id="UP000008207"/>
    </source>
</evidence>
<feature type="transmembrane region" description="Helical" evidence="7">
    <location>
        <begin position="346"/>
        <end position="364"/>
    </location>
</feature>
<dbReference type="InterPro" id="IPR045276">
    <property type="entry name" value="YbiO_bact"/>
</dbReference>
<feature type="transmembrane region" description="Helical" evidence="7">
    <location>
        <begin position="302"/>
        <end position="325"/>
    </location>
</feature>
<dbReference type="PANTHER" id="PTHR30460">
    <property type="entry name" value="MODERATE CONDUCTANCE MECHANOSENSITIVE CHANNEL YBIO"/>
    <property type="match status" value="1"/>
</dbReference>
<evidence type="ECO:0000259" key="8">
    <source>
        <dbReference type="Pfam" id="PF00924"/>
    </source>
</evidence>
<sequence length="652" mass="68278">MFDRNCSHPTDVLRTAKAVQLGFLIVILTARDGLASASPNSADWSEEVIEPLEHVVAVFSAGLRERLTRVGATGADLDVVGSALTAAGWSPARLLAGVVAVLVTGLAAHLVAARTLGVAIEGRDRWITRSLLTAASALGAGLIAAYFVSGEAEAAHRTFRAWALVVPLAALASTLIRVMVVVAAPPPLPRKRLSPLASGLAAAVAWALGGIAVLTTLAAWGAGSGLRDLVGTAFVALPTAGLIITAYGRSRRPLAAALAGPRPRTHGRRFLARRWPAIAVSIVVVTVVVLQVARTLGQPLPALATLVTLTLVLMWPHVDGLIAVWAERGFRADAVPAASVAARRTARLALAALIGAALIAMWGAPAASGFGIRLGTLAQATLGIAAIMLATAYLWNLIGVASDRLLTEERASQGGHVGDEVEQAPRSRLGTLLPLVAGAAKAGLAALAALSILLALGINVWPLVTGLSVFGLAIGFGSQSLVKDVVSGLFFLADDAFRLGEYIETAGAKGRIEKISIRSVSLRHPRGALATIPYGQIGKVQNYSRDWVIEKLAFRVAFDTDVEKVRKLFKQIGQELADNPEFKMDLLETFKSQGIAAVEDGTLVIRGKFKARAGHQFGIRKAALAAVQRAFHDNGIIAVARPVVLSETQHEK</sequence>
<feature type="transmembrane region" description="Helical" evidence="7">
    <location>
        <begin position="94"/>
        <end position="119"/>
    </location>
</feature>
<dbReference type="SUPFAM" id="SSF50182">
    <property type="entry name" value="Sm-like ribonucleoproteins"/>
    <property type="match status" value="1"/>
</dbReference>
<dbReference type="Gene3D" id="1.10.287.1260">
    <property type="match status" value="1"/>
</dbReference>
<feature type="transmembrane region" description="Helical" evidence="7">
    <location>
        <begin position="161"/>
        <end position="184"/>
    </location>
</feature>
<dbReference type="Gene3D" id="3.30.70.100">
    <property type="match status" value="1"/>
</dbReference>
<feature type="transmembrane region" description="Helical" evidence="7">
    <location>
        <begin position="432"/>
        <end position="454"/>
    </location>
</feature>
<feature type="transmembrane region" description="Helical" evidence="7">
    <location>
        <begin position="196"/>
        <end position="223"/>
    </location>
</feature>
<evidence type="ECO:0000256" key="1">
    <source>
        <dbReference type="ARBA" id="ARBA00004651"/>
    </source>
</evidence>
<evidence type="ECO:0000256" key="6">
    <source>
        <dbReference type="ARBA" id="ARBA00023136"/>
    </source>
</evidence>
<comment type="similarity">
    <text evidence="2">Belongs to the MscS (TC 1.A.23) family.</text>
</comment>
<organism evidence="9 10">
    <name type="scientific">Methylobacterium nodulans (strain LMG 21967 / CNCM I-2342 / ORS 2060)</name>
    <dbReference type="NCBI Taxonomy" id="460265"/>
    <lineage>
        <taxon>Bacteria</taxon>
        <taxon>Pseudomonadati</taxon>
        <taxon>Pseudomonadota</taxon>
        <taxon>Alphaproteobacteria</taxon>
        <taxon>Hyphomicrobiales</taxon>
        <taxon>Methylobacteriaceae</taxon>
        <taxon>Methylobacterium</taxon>
    </lineage>
</organism>
<protein>
    <submittedName>
        <fullName evidence="9">MscS Mechanosensitive ion channel</fullName>
    </submittedName>
</protein>
<dbReference type="KEGG" id="mno:Mnod_2973"/>
<keyword evidence="6 7" id="KW-0472">Membrane</keyword>
<proteinExistence type="inferred from homology"/>
<accession>B8II54</accession>
<dbReference type="InterPro" id="IPR011014">
    <property type="entry name" value="MscS_channel_TM-2"/>
</dbReference>
<keyword evidence="3" id="KW-1003">Cell membrane</keyword>
<dbReference type="InterPro" id="IPR011066">
    <property type="entry name" value="MscS_channel_C_sf"/>
</dbReference>
<dbReference type="eggNOG" id="COG0668">
    <property type="taxonomic scope" value="Bacteria"/>
</dbReference>
<feature type="transmembrane region" description="Helical" evidence="7">
    <location>
        <begin position="270"/>
        <end position="290"/>
    </location>
</feature>
<dbReference type="HOGENOM" id="CLU_013626_3_1_5"/>
<dbReference type="AlphaFoldDB" id="B8II54"/>
<dbReference type="SUPFAM" id="SSF82861">
    <property type="entry name" value="Mechanosensitive channel protein MscS (YggB), transmembrane region"/>
    <property type="match status" value="1"/>
</dbReference>
<dbReference type="SUPFAM" id="SSF82689">
    <property type="entry name" value="Mechanosensitive channel protein MscS (YggB), C-terminal domain"/>
    <property type="match status" value="1"/>
</dbReference>
<dbReference type="InterPro" id="IPR023408">
    <property type="entry name" value="MscS_beta-dom_sf"/>
</dbReference>
<reference evidence="9 10" key="1">
    <citation type="submission" date="2009-01" db="EMBL/GenBank/DDBJ databases">
        <title>Complete sequence of chromosome of Methylobacterium nodulans ORS 2060.</title>
        <authorList>
            <consortium name="US DOE Joint Genome Institute"/>
            <person name="Lucas S."/>
            <person name="Copeland A."/>
            <person name="Lapidus A."/>
            <person name="Glavina del Rio T."/>
            <person name="Dalin E."/>
            <person name="Tice H."/>
            <person name="Bruce D."/>
            <person name="Goodwin L."/>
            <person name="Pitluck S."/>
            <person name="Sims D."/>
            <person name="Brettin T."/>
            <person name="Detter J.C."/>
            <person name="Han C."/>
            <person name="Larimer F."/>
            <person name="Land M."/>
            <person name="Hauser L."/>
            <person name="Kyrpides N."/>
            <person name="Ivanova N."/>
            <person name="Marx C.J."/>
            <person name="Richardson P."/>
        </authorList>
    </citation>
    <scope>NUCLEOTIDE SEQUENCE [LARGE SCALE GENOMIC DNA]</scope>
    <source>
        <strain evidence="10">LMG 21967 / CNCM I-2342 / ORS 2060</strain>
    </source>
</reference>
<evidence type="ECO:0000256" key="5">
    <source>
        <dbReference type="ARBA" id="ARBA00022989"/>
    </source>
</evidence>
<keyword evidence="10" id="KW-1185">Reference proteome</keyword>
<evidence type="ECO:0000313" key="9">
    <source>
        <dbReference type="EMBL" id="ACL57923.1"/>
    </source>
</evidence>